<keyword evidence="1" id="KW-0812">Transmembrane</keyword>
<accession>A0A9N9JZB1</accession>
<dbReference type="Proteomes" id="UP000789405">
    <property type="component" value="Unassembled WGS sequence"/>
</dbReference>
<sequence>TLFSTIPKKVGKFTIMSATNDIENFQERRYTLYKLKTTFNKLERLKSMTFRRSIICAFSWTVSLALGIFLLITEENNMNIKSIISTFLLGAGSIGTLVGSFLSFIKLFPIKELDTKECFDDTLVKNSVQKHIVKSCETELSSNELENIEQHSKDGLCKNNSYELTK</sequence>
<feature type="non-terminal residue" evidence="2">
    <location>
        <position position="166"/>
    </location>
</feature>
<keyword evidence="3" id="KW-1185">Reference proteome</keyword>
<gene>
    <name evidence="2" type="ORF">DERYTH_LOCUS23049</name>
</gene>
<evidence type="ECO:0000313" key="3">
    <source>
        <dbReference type="Proteomes" id="UP000789405"/>
    </source>
</evidence>
<keyword evidence="1" id="KW-0472">Membrane</keyword>
<dbReference type="OrthoDB" id="2475211at2759"/>
<feature type="transmembrane region" description="Helical" evidence="1">
    <location>
        <begin position="84"/>
        <end position="105"/>
    </location>
</feature>
<feature type="non-terminal residue" evidence="2">
    <location>
        <position position="1"/>
    </location>
</feature>
<evidence type="ECO:0000256" key="1">
    <source>
        <dbReference type="SAM" id="Phobius"/>
    </source>
</evidence>
<name>A0A9N9JZB1_9GLOM</name>
<proteinExistence type="predicted"/>
<organism evidence="2 3">
    <name type="scientific">Dentiscutata erythropus</name>
    <dbReference type="NCBI Taxonomy" id="1348616"/>
    <lineage>
        <taxon>Eukaryota</taxon>
        <taxon>Fungi</taxon>
        <taxon>Fungi incertae sedis</taxon>
        <taxon>Mucoromycota</taxon>
        <taxon>Glomeromycotina</taxon>
        <taxon>Glomeromycetes</taxon>
        <taxon>Diversisporales</taxon>
        <taxon>Gigasporaceae</taxon>
        <taxon>Dentiscutata</taxon>
    </lineage>
</organism>
<keyword evidence="1" id="KW-1133">Transmembrane helix</keyword>
<dbReference type="EMBL" id="CAJVPY010033817">
    <property type="protein sequence ID" value="CAG8799344.1"/>
    <property type="molecule type" value="Genomic_DNA"/>
</dbReference>
<dbReference type="AlphaFoldDB" id="A0A9N9JZB1"/>
<protein>
    <submittedName>
        <fullName evidence="2">26858_t:CDS:1</fullName>
    </submittedName>
</protein>
<comment type="caution">
    <text evidence="2">The sequence shown here is derived from an EMBL/GenBank/DDBJ whole genome shotgun (WGS) entry which is preliminary data.</text>
</comment>
<reference evidence="2" key="1">
    <citation type="submission" date="2021-06" db="EMBL/GenBank/DDBJ databases">
        <authorList>
            <person name="Kallberg Y."/>
            <person name="Tangrot J."/>
            <person name="Rosling A."/>
        </authorList>
    </citation>
    <scope>NUCLEOTIDE SEQUENCE</scope>
    <source>
        <strain evidence="2">MA453B</strain>
    </source>
</reference>
<feature type="transmembrane region" description="Helical" evidence="1">
    <location>
        <begin position="54"/>
        <end position="72"/>
    </location>
</feature>
<evidence type="ECO:0000313" key="2">
    <source>
        <dbReference type="EMBL" id="CAG8799344.1"/>
    </source>
</evidence>